<proteinExistence type="predicted"/>
<feature type="binding site" evidence="1">
    <location>
        <position position="98"/>
    </location>
    <ligand>
        <name>Mg(2+)</name>
        <dbReference type="ChEBI" id="CHEBI:18420"/>
        <label>1</label>
        <note>catalytic</note>
    </ligand>
</feature>
<dbReference type="EMBL" id="WVBC01000032">
    <property type="protein sequence ID" value="NKT79937.1"/>
    <property type="molecule type" value="Genomic_DNA"/>
</dbReference>
<dbReference type="EMBL" id="WVDC01000020">
    <property type="protein sequence ID" value="NKW44451.1"/>
    <property type="molecule type" value="Genomic_DNA"/>
</dbReference>
<dbReference type="GO" id="GO:0000103">
    <property type="term" value="P:sulfate assimilation"/>
    <property type="evidence" value="ECO:0007669"/>
    <property type="project" value="TreeGrafter"/>
</dbReference>
<dbReference type="GO" id="GO:0008441">
    <property type="term" value="F:3'(2'),5'-bisphosphate nucleotidase activity"/>
    <property type="evidence" value="ECO:0007669"/>
    <property type="project" value="TreeGrafter"/>
</dbReference>
<comment type="cofactor">
    <cofactor evidence="1">
        <name>Mg(2+)</name>
        <dbReference type="ChEBI" id="CHEBI:18420"/>
    </cofactor>
</comment>
<evidence type="ECO:0000256" key="1">
    <source>
        <dbReference type="PIRSR" id="PIRSR600760-2"/>
    </source>
</evidence>
<accession>A0A9Q2Z390</accession>
<dbReference type="Proteomes" id="UP000603463">
    <property type="component" value="Unassembled WGS sequence"/>
</dbReference>
<protein>
    <submittedName>
        <fullName evidence="2">3'(2'),5'-bisphosphate nucleotidase CysQ</fullName>
    </submittedName>
</protein>
<dbReference type="PRINTS" id="PR00377">
    <property type="entry name" value="IMPHPHTASES"/>
</dbReference>
<dbReference type="GO" id="GO:0050427">
    <property type="term" value="P:3'-phosphoadenosine 5'-phosphosulfate metabolic process"/>
    <property type="evidence" value="ECO:0007669"/>
    <property type="project" value="TreeGrafter"/>
</dbReference>
<feature type="binding site" evidence="1">
    <location>
        <position position="80"/>
    </location>
    <ligand>
        <name>Mg(2+)</name>
        <dbReference type="ChEBI" id="CHEBI:18420"/>
        <label>1</label>
        <note>catalytic</note>
    </ligand>
</feature>
<sequence length="263" mass="27797">MTTRAVTPTTSDFASASGADSLAAVEIATEAGKLLLDLREGLATPGVDAAEIRAAGDRRSHELITGLLRERFSQDAVLSEEGADDLARLGAERVWIVDPLDGTREFGEADRADWAVHVALVERGALTVGAVAMPAAGVTYSTMDGPVDLPPLRVVPRVVVSRTRRPAPVMELAAALDAELVEMGSAGAKAMAVVRGDVDVYAHAGGQYEWDSAAPVAVARAAGLHVSRIDGSELVYNQENPWLPDLLICRPEWADKALEVLAR</sequence>
<reference evidence="2" key="1">
    <citation type="journal article" date="2020" name="Environ. Microbiol.">
        <title>The novel and transferable erm(51) gene confers Macrolides, Lincosamides, and Streptogramins B (MLSB) resistance to clonal Rhodococcus equi in the environment.</title>
        <authorList>
            <person name="Huber L."/>
            <person name="Giguere S."/>
            <person name="Slovis N.M."/>
            <person name="Alvarez-Narvaez S."/>
            <person name="Hart K.A."/>
            <person name="Greiter M."/>
            <person name="Morris E.R.A."/>
            <person name="Cohen N.D."/>
        </authorList>
    </citation>
    <scope>NUCLEOTIDE SEQUENCE</scope>
    <source>
        <strain evidence="2">Lh_116_1</strain>
        <strain evidence="3">Lh_16_1</strain>
    </source>
</reference>
<feature type="binding site" evidence="1">
    <location>
        <position position="101"/>
    </location>
    <ligand>
        <name>Mg(2+)</name>
        <dbReference type="ChEBI" id="CHEBI:18420"/>
        <label>1</label>
        <note>catalytic</note>
    </ligand>
</feature>
<evidence type="ECO:0000313" key="4">
    <source>
        <dbReference type="Proteomes" id="UP000603463"/>
    </source>
</evidence>
<dbReference type="RefSeq" id="WP_084845426.1">
    <property type="nucleotide sequence ID" value="NZ_CP095477.1"/>
</dbReference>
<dbReference type="SUPFAM" id="SSF56655">
    <property type="entry name" value="Carbohydrate phosphatase"/>
    <property type="match status" value="1"/>
</dbReference>
<dbReference type="CDD" id="cd01638">
    <property type="entry name" value="CysQ"/>
    <property type="match status" value="1"/>
</dbReference>
<keyword evidence="1" id="KW-0460">Magnesium</keyword>
<dbReference type="Proteomes" id="UP000608063">
    <property type="component" value="Unassembled WGS sequence"/>
</dbReference>
<feature type="binding site" evidence="1">
    <location>
        <position position="100"/>
    </location>
    <ligand>
        <name>Mg(2+)</name>
        <dbReference type="ChEBI" id="CHEBI:18420"/>
        <label>1</label>
        <note>catalytic</note>
    </ligand>
</feature>
<keyword evidence="1" id="KW-0479">Metal-binding</keyword>
<gene>
    <name evidence="2" type="ORF">GS882_17735</name>
    <name evidence="3" type="ORF">GS947_23565</name>
</gene>
<dbReference type="Gene3D" id="3.30.540.10">
    <property type="entry name" value="Fructose-1,6-Bisphosphatase, subunit A, domain 1"/>
    <property type="match status" value="1"/>
</dbReference>
<dbReference type="GO" id="GO:0046872">
    <property type="term" value="F:metal ion binding"/>
    <property type="evidence" value="ECO:0007669"/>
    <property type="project" value="UniProtKB-KW"/>
</dbReference>
<dbReference type="InterPro" id="IPR050725">
    <property type="entry name" value="CysQ/Inositol_MonoPase"/>
</dbReference>
<dbReference type="Gene3D" id="3.40.190.80">
    <property type="match status" value="1"/>
</dbReference>
<evidence type="ECO:0000313" key="2">
    <source>
        <dbReference type="EMBL" id="NKT79937.1"/>
    </source>
</evidence>
<feature type="binding site" evidence="1">
    <location>
        <position position="211"/>
    </location>
    <ligand>
        <name>Mg(2+)</name>
        <dbReference type="ChEBI" id="CHEBI:18420"/>
        <label>1</label>
        <note>catalytic</note>
    </ligand>
</feature>
<dbReference type="InterPro" id="IPR000760">
    <property type="entry name" value="Inositol_monophosphatase-like"/>
</dbReference>
<dbReference type="PANTHER" id="PTHR43028:SF5">
    <property type="entry name" value="3'(2'),5'-BISPHOSPHATE NUCLEOTIDASE 1"/>
    <property type="match status" value="1"/>
</dbReference>
<comment type="caution">
    <text evidence="2">The sequence shown here is derived from an EMBL/GenBank/DDBJ whole genome shotgun (WGS) entry which is preliminary data.</text>
</comment>
<organism evidence="2 4">
    <name type="scientific">Rhodococcus hoagii</name>
    <name type="common">Corynebacterium equii</name>
    <dbReference type="NCBI Taxonomy" id="43767"/>
    <lineage>
        <taxon>Bacteria</taxon>
        <taxon>Bacillati</taxon>
        <taxon>Actinomycetota</taxon>
        <taxon>Actinomycetes</taxon>
        <taxon>Mycobacteriales</taxon>
        <taxon>Nocardiaceae</taxon>
        <taxon>Prescottella</taxon>
    </lineage>
</organism>
<dbReference type="Pfam" id="PF00459">
    <property type="entry name" value="Inositol_P"/>
    <property type="match status" value="1"/>
</dbReference>
<dbReference type="PANTHER" id="PTHR43028">
    <property type="entry name" value="3'(2'),5'-BISPHOSPHATE NUCLEOTIDASE 1"/>
    <property type="match status" value="1"/>
</dbReference>
<dbReference type="AlphaFoldDB" id="A0A9Q2Z390"/>
<name>A0A9Q2Z390_RHOHA</name>
<evidence type="ECO:0000313" key="3">
    <source>
        <dbReference type="EMBL" id="NKW44451.1"/>
    </source>
</evidence>